<dbReference type="EMBL" id="JAKKDV010000001">
    <property type="protein sequence ID" value="MCF7559016.1"/>
    <property type="molecule type" value="Genomic_DNA"/>
</dbReference>
<dbReference type="SUPFAM" id="SSF55008">
    <property type="entry name" value="HMA, heavy metal-associated domain"/>
    <property type="match status" value="1"/>
</dbReference>
<protein>
    <recommendedName>
        <fullName evidence="3">Copper chaperone CopZ</fullName>
    </recommendedName>
</protein>
<dbReference type="Gene3D" id="3.30.70.100">
    <property type="match status" value="1"/>
</dbReference>
<proteinExistence type="predicted"/>
<dbReference type="Proteomes" id="UP001200022">
    <property type="component" value="Unassembled WGS sequence"/>
</dbReference>
<organism evidence="1 2">
    <name type="scientific">Flaviramulus multivorans</name>
    <dbReference type="NCBI Taxonomy" id="1304750"/>
    <lineage>
        <taxon>Bacteria</taxon>
        <taxon>Pseudomonadati</taxon>
        <taxon>Bacteroidota</taxon>
        <taxon>Flavobacteriia</taxon>
        <taxon>Flavobacteriales</taxon>
        <taxon>Flavobacteriaceae</taxon>
        <taxon>Flaviramulus</taxon>
    </lineage>
</organism>
<dbReference type="InterPro" id="IPR036163">
    <property type="entry name" value="HMA_dom_sf"/>
</dbReference>
<keyword evidence="2" id="KW-1185">Reference proteome</keyword>
<accession>A0ABS9IE16</accession>
<dbReference type="RefSeq" id="WP_237229331.1">
    <property type="nucleotide sequence ID" value="NZ_JAKKDV010000001.1"/>
</dbReference>
<evidence type="ECO:0008006" key="3">
    <source>
        <dbReference type="Google" id="ProtNLM"/>
    </source>
</evidence>
<comment type="caution">
    <text evidence="1">The sequence shown here is derived from an EMBL/GenBank/DDBJ whole genome shotgun (WGS) entry which is preliminary data.</text>
</comment>
<gene>
    <name evidence="1" type="ORF">L3X39_00075</name>
</gene>
<evidence type="ECO:0000313" key="2">
    <source>
        <dbReference type="Proteomes" id="UP001200022"/>
    </source>
</evidence>
<reference evidence="1 2" key="1">
    <citation type="submission" date="2022-01" db="EMBL/GenBank/DDBJ databases">
        <title>Draft genome sequence of Sabulilitoribacter multivorans KCTC 32326.</title>
        <authorList>
            <person name="Oh J.-S."/>
        </authorList>
    </citation>
    <scope>NUCLEOTIDE SEQUENCE [LARGE SCALE GENOMIC DNA]</scope>
    <source>
        <strain evidence="1 2">M-M16</strain>
    </source>
</reference>
<evidence type="ECO:0000313" key="1">
    <source>
        <dbReference type="EMBL" id="MCF7559016.1"/>
    </source>
</evidence>
<name>A0ABS9IE16_9FLAO</name>
<sequence>METLKFKTNIKCSGCITKATPTLDEKLGKGNWDVDLFTLKKTLTVSAENIDSDKVITAVKEAGFTAEKIS</sequence>